<keyword evidence="2" id="KW-1185">Reference proteome</keyword>
<comment type="caution">
    <text evidence="1">The sequence shown here is derived from an EMBL/GenBank/DDBJ whole genome shotgun (WGS) entry which is preliminary data.</text>
</comment>
<sequence>MFARARNITIVNVCKETVWPGVFTRGDDDSGEGFALKPGQSAFYNASDKWSGRIWARTGCSFSNSTNSCQTGDCGPSINCTGPGSKPVTIAEFTLSPDIDFYDVSLVDGFNVPIMVQPLSGKGNCSRAGCDGDLRQSCSSDLAVKDNGKVVGCRSACDHFNTDEFCCRGMYGDLGSCSPSNYSKSFKQVCPAASSYAFDNNSSVITCSGTDYIVAFCAARNQTVCSYQDNKLSCNHPNGAKAFSQNWWLLLMLALPMTLNYV</sequence>
<evidence type="ECO:0000313" key="1">
    <source>
        <dbReference type="EMBL" id="KAJ0010413.1"/>
    </source>
</evidence>
<gene>
    <name evidence="1" type="ORF">Pint_32962</name>
</gene>
<reference evidence="2" key="1">
    <citation type="journal article" date="2023" name="G3 (Bethesda)">
        <title>Genome assembly and association tests identify interacting loci associated with vigor, precocity, and sex in interspecific pistachio rootstocks.</title>
        <authorList>
            <person name="Palmer W."/>
            <person name="Jacygrad E."/>
            <person name="Sagayaradj S."/>
            <person name="Cavanaugh K."/>
            <person name="Han R."/>
            <person name="Bertier L."/>
            <person name="Beede B."/>
            <person name="Kafkas S."/>
            <person name="Golino D."/>
            <person name="Preece J."/>
            <person name="Michelmore R."/>
        </authorList>
    </citation>
    <scope>NUCLEOTIDE SEQUENCE [LARGE SCALE GENOMIC DNA]</scope>
</reference>
<accession>A0ACC0X464</accession>
<organism evidence="1 2">
    <name type="scientific">Pistacia integerrima</name>
    <dbReference type="NCBI Taxonomy" id="434235"/>
    <lineage>
        <taxon>Eukaryota</taxon>
        <taxon>Viridiplantae</taxon>
        <taxon>Streptophyta</taxon>
        <taxon>Embryophyta</taxon>
        <taxon>Tracheophyta</taxon>
        <taxon>Spermatophyta</taxon>
        <taxon>Magnoliopsida</taxon>
        <taxon>eudicotyledons</taxon>
        <taxon>Gunneridae</taxon>
        <taxon>Pentapetalae</taxon>
        <taxon>rosids</taxon>
        <taxon>malvids</taxon>
        <taxon>Sapindales</taxon>
        <taxon>Anacardiaceae</taxon>
        <taxon>Pistacia</taxon>
    </lineage>
</organism>
<dbReference type="EMBL" id="CM047749">
    <property type="protein sequence ID" value="KAJ0010413.1"/>
    <property type="molecule type" value="Genomic_DNA"/>
</dbReference>
<dbReference type="Proteomes" id="UP001163603">
    <property type="component" value="Chromosome 14"/>
</dbReference>
<name>A0ACC0X464_9ROSI</name>
<protein>
    <submittedName>
        <fullName evidence="1">Uncharacterized protein</fullName>
    </submittedName>
</protein>
<evidence type="ECO:0000313" key="2">
    <source>
        <dbReference type="Proteomes" id="UP001163603"/>
    </source>
</evidence>
<proteinExistence type="predicted"/>